<evidence type="ECO:0000256" key="7">
    <source>
        <dbReference type="ARBA" id="ARBA00022842"/>
    </source>
</evidence>
<dbReference type="InterPro" id="IPR008949">
    <property type="entry name" value="Isoprenoid_synthase_dom_sf"/>
</dbReference>
<dbReference type="CDD" id="cd00685">
    <property type="entry name" value="Trans_IPPS_HT"/>
    <property type="match status" value="1"/>
</dbReference>
<evidence type="ECO:0000256" key="11">
    <source>
        <dbReference type="ARBA" id="ARBA00049399"/>
    </source>
</evidence>
<protein>
    <recommendedName>
        <fullName evidence="4">Farnesyl diphosphate synthase</fullName>
        <ecNumber evidence="3">2.5.1.10</ecNumber>
    </recommendedName>
    <alternativeName>
        <fullName evidence="10">(2E,6E)-farnesyl diphosphate synthase</fullName>
    </alternativeName>
    <alternativeName>
        <fullName evidence="9">Geranyltranstransferase</fullName>
    </alternativeName>
</protein>
<reference evidence="13 14" key="1">
    <citation type="submission" date="2019-10" db="EMBL/GenBank/DDBJ databases">
        <authorList>
            <person name="Dong K."/>
        </authorList>
    </citation>
    <scope>NUCLEOTIDE SEQUENCE [LARGE SCALE GENOMIC DNA]</scope>
    <source>
        <strain evidence="13 14">DSM 28960</strain>
    </source>
</reference>
<evidence type="ECO:0000256" key="10">
    <source>
        <dbReference type="ARBA" id="ARBA00032873"/>
    </source>
</evidence>
<keyword evidence="8" id="KW-0414">Isoprene biosynthesis</keyword>
<sequence length="285" mass="31791">MNTKIKKTEEVLENFYKNLKFPSHLAQATTYSLMAGGKRIRPLLFLSMLEAYKIELKPAHFEVAAALEMIHTGSLIHDDLPAMDNDDYRRGKWTNHKKFDEATAILAGDSLFLDPYFVLASCDLPAQNVVSLVKELAYASGSFGMVAGQILDMDCEKKELNRSEIEEIHQLKTGRMLTFPFVAAGILANVSETELIQLRQIGEKLGLAFQIRDDILDVTRSFAELGKTPGKDIIEEKSTYVSLLGLEAAKTQLLCLLTEVKNALSVLTIVNQSDILLLVKNLEQI</sequence>
<dbReference type="SFLD" id="SFLDS00005">
    <property type="entry name" value="Isoprenoid_Synthase_Type_I"/>
    <property type="match status" value="1"/>
</dbReference>
<evidence type="ECO:0000256" key="4">
    <source>
        <dbReference type="ARBA" id="ARBA00015100"/>
    </source>
</evidence>
<dbReference type="NCBIfam" id="NF045485">
    <property type="entry name" value="FPPsyn"/>
    <property type="match status" value="1"/>
</dbReference>
<comment type="similarity">
    <text evidence="2 12">Belongs to the FPP/GGPP synthase family.</text>
</comment>
<gene>
    <name evidence="13" type="ORF">GHI93_08325</name>
</gene>
<evidence type="ECO:0000256" key="8">
    <source>
        <dbReference type="ARBA" id="ARBA00023229"/>
    </source>
</evidence>
<dbReference type="FunFam" id="1.10.600.10:FF:000001">
    <property type="entry name" value="Geranylgeranyl diphosphate synthase"/>
    <property type="match status" value="1"/>
</dbReference>
<dbReference type="AlphaFoldDB" id="A0A7X1ZAT9"/>
<evidence type="ECO:0000256" key="6">
    <source>
        <dbReference type="ARBA" id="ARBA00022723"/>
    </source>
</evidence>
<evidence type="ECO:0000256" key="2">
    <source>
        <dbReference type="ARBA" id="ARBA00006706"/>
    </source>
</evidence>
<dbReference type="GO" id="GO:0005737">
    <property type="term" value="C:cytoplasm"/>
    <property type="evidence" value="ECO:0007669"/>
    <property type="project" value="UniProtKB-ARBA"/>
</dbReference>
<dbReference type="Proteomes" id="UP000439550">
    <property type="component" value="Unassembled WGS sequence"/>
</dbReference>
<dbReference type="OrthoDB" id="9805316at2"/>
<dbReference type="GO" id="GO:0016114">
    <property type="term" value="P:terpenoid biosynthetic process"/>
    <property type="evidence" value="ECO:0007669"/>
    <property type="project" value="UniProtKB-ARBA"/>
</dbReference>
<dbReference type="PANTHER" id="PTHR43281">
    <property type="entry name" value="FARNESYL DIPHOSPHATE SYNTHASE"/>
    <property type="match status" value="1"/>
</dbReference>
<dbReference type="Pfam" id="PF00348">
    <property type="entry name" value="polyprenyl_synt"/>
    <property type="match status" value="1"/>
</dbReference>
<dbReference type="SUPFAM" id="SSF48576">
    <property type="entry name" value="Terpenoid synthases"/>
    <property type="match status" value="1"/>
</dbReference>
<dbReference type="GO" id="GO:0004337">
    <property type="term" value="F:(2E,6E)-farnesyl diphosphate synthase activity"/>
    <property type="evidence" value="ECO:0007669"/>
    <property type="project" value="UniProtKB-EC"/>
</dbReference>
<evidence type="ECO:0000256" key="5">
    <source>
        <dbReference type="ARBA" id="ARBA00022679"/>
    </source>
</evidence>
<dbReference type="RefSeq" id="WP_153496594.1">
    <property type="nucleotide sequence ID" value="NZ_CBCRWP010000011.1"/>
</dbReference>
<evidence type="ECO:0000256" key="1">
    <source>
        <dbReference type="ARBA" id="ARBA00001946"/>
    </source>
</evidence>
<proteinExistence type="inferred from homology"/>
<dbReference type="EMBL" id="WITJ01000010">
    <property type="protein sequence ID" value="MQW39931.1"/>
    <property type="molecule type" value="Genomic_DNA"/>
</dbReference>
<evidence type="ECO:0000313" key="13">
    <source>
        <dbReference type="EMBL" id="MQW39931.1"/>
    </source>
</evidence>
<dbReference type="PROSITE" id="PS00444">
    <property type="entry name" value="POLYPRENYL_SYNTHASE_2"/>
    <property type="match status" value="1"/>
</dbReference>
<evidence type="ECO:0000256" key="9">
    <source>
        <dbReference type="ARBA" id="ARBA00032380"/>
    </source>
</evidence>
<keyword evidence="14" id="KW-1185">Reference proteome</keyword>
<comment type="caution">
    <text evidence="13">The sequence shown here is derived from an EMBL/GenBank/DDBJ whole genome shotgun (WGS) entry which is preliminary data.</text>
</comment>
<dbReference type="PANTHER" id="PTHR43281:SF1">
    <property type="entry name" value="FARNESYL DIPHOSPHATE SYNTHASE"/>
    <property type="match status" value="1"/>
</dbReference>
<keyword evidence="6" id="KW-0479">Metal-binding</keyword>
<dbReference type="InterPro" id="IPR000092">
    <property type="entry name" value="Polyprenyl_synt"/>
</dbReference>
<name>A0A7X1ZAT9_9LACT</name>
<comment type="cofactor">
    <cofactor evidence="1">
        <name>Mg(2+)</name>
        <dbReference type="ChEBI" id="CHEBI:18420"/>
    </cofactor>
</comment>
<comment type="catalytic activity">
    <reaction evidence="11">
        <text>isopentenyl diphosphate + (2E)-geranyl diphosphate = (2E,6E)-farnesyl diphosphate + diphosphate</text>
        <dbReference type="Rhea" id="RHEA:19361"/>
        <dbReference type="ChEBI" id="CHEBI:33019"/>
        <dbReference type="ChEBI" id="CHEBI:58057"/>
        <dbReference type="ChEBI" id="CHEBI:128769"/>
        <dbReference type="ChEBI" id="CHEBI:175763"/>
        <dbReference type="EC" id="2.5.1.10"/>
    </reaction>
</comment>
<dbReference type="EC" id="2.5.1.10" evidence="3"/>
<evidence type="ECO:0000256" key="12">
    <source>
        <dbReference type="RuleBase" id="RU004466"/>
    </source>
</evidence>
<organism evidence="13 14">
    <name type="scientific">Lactococcus hircilactis</name>
    <dbReference type="NCBI Taxonomy" id="1494462"/>
    <lineage>
        <taxon>Bacteria</taxon>
        <taxon>Bacillati</taxon>
        <taxon>Bacillota</taxon>
        <taxon>Bacilli</taxon>
        <taxon>Lactobacillales</taxon>
        <taxon>Streptococcaceae</taxon>
        <taxon>Lactococcus</taxon>
    </lineage>
</organism>
<dbReference type="PROSITE" id="PS00723">
    <property type="entry name" value="POLYPRENYL_SYNTHASE_1"/>
    <property type="match status" value="1"/>
</dbReference>
<dbReference type="SFLD" id="SFLDG01017">
    <property type="entry name" value="Polyprenyl_Transferase_Like"/>
    <property type="match status" value="1"/>
</dbReference>
<dbReference type="InterPro" id="IPR033749">
    <property type="entry name" value="Polyprenyl_synt_CS"/>
</dbReference>
<accession>A0A7X1ZAT9</accession>
<keyword evidence="5 12" id="KW-0808">Transferase</keyword>
<dbReference type="GO" id="GO:0046872">
    <property type="term" value="F:metal ion binding"/>
    <property type="evidence" value="ECO:0007669"/>
    <property type="project" value="UniProtKB-KW"/>
</dbReference>
<dbReference type="InterPro" id="IPR053378">
    <property type="entry name" value="Prenyl_diphosphate_synthase"/>
</dbReference>
<dbReference type="Gene3D" id="1.10.600.10">
    <property type="entry name" value="Farnesyl Diphosphate Synthase"/>
    <property type="match status" value="1"/>
</dbReference>
<keyword evidence="7" id="KW-0460">Magnesium</keyword>
<evidence type="ECO:0000256" key="3">
    <source>
        <dbReference type="ARBA" id="ARBA00012439"/>
    </source>
</evidence>
<evidence type="ECO:0000313" key="14">
    <source>
        <dbReference type="Proteomes" id="UP000439550"/>
    </source>
</evidence>